<gene>
    <name evidence="2" type="ORF">V3328_23375</name>
</gene>
<feature type="chain" id="PRO_5043454803" description="Secreted protein" evidence="1">
    <location>
        <begin position="25"/>
        <end position="263"/>
    </location>
</feature>
<feature type="signal peptide" evidence="1">
    <location>
        <begin position="1"/>
        <end position="24"/>
    </location>
</feature>
<reference evidence="2 3" key="1">
    <citation type="submission" date="2024-02" db="EMBL/GenBank/DDBJ databases">
        <title>Genome analysis and characterization of Microbaculum marinisediminis sp. nov., isolated from marine sediment.</title>
        <authorList>
            <person name="Du Z.-J."/>
            <person name="Ye Y.-Q."/>
            <person name="Zhang Z.-R."/>
            <person name="Yuan S.-M."/>
            <person name="Zhang X.-Y."/>
        </authorList>
    </citation>
    <scope>NUCLEOTIDE SEQUENCE [LARGE SCALE GENOMIC DNA]</scope>
    <source>
        <strain evidence="2 3">SDUM1044001</strain>
    </source>
</reference>
<evidence type="ECO:0000256" key="1">
    <source>
        <dbReference type="SAM" id="SignalP"/>
    </source>
</evidence>
<dbReference type="EMBL" id="JAZHOF010000012">
    <property type="protein sequence ID" value="MEJ8574440.1"/>
    <property type="molecule type" value="Genomic_DNA"/>
</dbReference>
<dbReference type="Proteomes" id="UP001378188">
    <property type="component" value="Unassembled WGS sequence"/>
</dbReference>
<evidence type="ECO:0000313" key="2">
    <source>
        <dbReference type="EMBL" id="MEJ8574440.1"/>
    </source>
</evidence>
<protein>
    <recommendedName>
        <fullName evidence="4">Secreted protein</fullName>
    </recommendedName>
</protein>
<comment type="caution">
    <text evidence="2">The sequence shown here is derived from an EMBL/GenBank/DDBJ whole genome shotgun (WGS) entry which is preliminary data.</text>
</comment>
<name>A0AAW9RZS6_9HYPH</name>
<dbReference type="AlphaFoldDB" id="A0AAW9RZS6"/>
<keyword evidence="3" id="KW-1185">Reference proteome</keyword>
<accession>A0AAW9RZS6</accession>
<dbReference type="RefSeq" id="WP_340332142.1">
    <property type="nucleotide sequence ID" value="NZ_JAZHOF010000012.1"/>
</dbReference>
<evidence type="ECO:0000313" key="3">
    <source>
        <dbReference type="Proteomes" id="UP001378188"/>
    </source>
</evidence>
<proteinExistence type="predicted"/>
<organism evidence="2 3">
    <name type="scientific">Microbaculum marinum</name>
    <dbReference type="NCBI Taxonomy" id="1764581"/>
    <lineage>
        <taxon>Bacteria</taxon>
        <taxon>Pseudomonadati</taxon>
        <taxon>Pseudomonadota</taxon>
        <taxon>Alphaproteobacteria</taxon>
        <taxon>Hyphomicrobiales</taxon>
        <taxon>Tepidamorphaceae</taxon>
        <taxon>Microbaculum</taxon>
    </lineage>
</organism>
<evidence type="ECO:0008006" key="4">
    <source>
        <dbReference type="Google" id="ProtNLM"/>
    </source>
</evidence>
<sequence length="263" mass="28898">MHLPGMVRAALVGGMIMLSATGTATSDPAGPPATAPADRSDLENAYLQSIFQSAVKRPSYRKRLVPINATRRKVTVITLARTADVPDDFENPFPHTKGMLRFASRDDDTAVLGHDTWISLPREIGPKCKAAADPLLKLHMILGMPPQTGGWEMVRFRVSPQYIFRPCASDPSITTRHCSFDIPARPSGPIGLEGTQSFVFQQIWSSYTEGFKWPGYPFTGMGWSYNWDPDARTPYGISEYVVRAGSPVSNIRTFTPKGFCAAS</sequence>
<keyword evidence="1" id="KW-0732">Signal</keyword>